<sequence length="30" mass="3290">MSIMLKGLILPPLMVLVLLFLSAHLSRVLA</sequence>
<dbReference type="Proteomes" id="UP000058114">
    <property type="component" value="Chromosome"/>
</dbReference>
<reference evidence="2" key="1">
    <citation type="submission" date="2015-10" db="EMBL/GenBank/DDBJ databases">
        <title>Complete Genome Sequence of Aeromonas schubertii strain WL1483.</title>
        <authorList>
            <person name="Liu L."/>
        </authorList>
    </citation>
    <scope>NUCLEOTIDE SEQUENCE [LARGE SCALE GENOMIC DNA]</scope>
    <source>
        <strain evidence="2">WL1483</strain>
    </source>
</reference>
<dbReference type="EMBL" id="CP013067">
    <property type="protein sequence ID" value="ALP42275.1"/>
    <property type="molecule type" value="Genomic_DNA"/>
</dbReference>
<reference evidence="1 2" key="2">
    <citation type="journal article" date="2016" name="Genome Announc.">
        <title>Complete Genome Sequence of the Highly Virulent Aeromonas schubertii Strain WL1483, Isolated from Diseased Snakehead Fish (Channa argus) in China.</title>
        <authorList>
            <person name="Liu L."/>
            <person name="Li N."/>
            <person name="Zhang D."/>
            <person name="Fu X."/>
            <person name="Shi C."/>
            <person name="Lin Q."/>
            <person name="Hao G."/>
        </authorList>
    </citation>
    <scope>NUCLEOTIDE SEQUENCE [LARGE SCALE GENOMIC DNA]</scope>
    <source>
        <strain evidence="1 2">WL1483</strain>
    </source>
</reference>
<evidence type="ECO:0000313" key="1">
    <source>
        <dbReference type="EMBL" id="ALP42275.1"/>
    </source>
</evidence>
<organism evidence="1 2">
    <name type="scientific">Aeromonas schubertii</name>
    <dbReference type="NCBI Taxonomy" id="652"/>
    <lineage>
        <taxon>Bacteria</taxon>
        <taxon>Pseudomonadati</taxon>
        <taxon>Pseudomonadota</taxon>
        <taxon>Gammaproteobacteria</taxon>
        <taxon>Aeromonadales</taxon>
        <taxon>Aeromonadaceae</taxon>
        <taxon>Aeromonas</taxon>
    </lineage>
</organism>
<protein>
    <submittedName>
        <fullName evidence="1">Uncharacterized protein</fullName>
    </submittedName>
</protein>
<gene>
    <name evidence="1" type="ORF">WL1483_2856</name>
</gene>
<dbReference type="KEGG" id="asr:WL1483_2856"/>
<proteinExistence type="predicted"/>
<name>A0A0S2SKP8_9GAMM</name>
<evidence type="ECO:0000313" key="2">
    <source>
        <dbReference type="Proteomes" id="UP000058114"/>
    </source>
</evidence>
<dbReference type="AlphaFoldDB" id="A0A0S2SKP8"/>
<accession>A0A0S2SKP8</accession>